<evidence type="ECO:0000313" key="2">
    <source>
        <dbReference type="Proteomes" id="UP000315816"/>
    </source>
</evidence>
<dbReference type="OrthoDB" id="7847741at2"/>
<evidence type="ECO:0000313" key="1">
    <source>
        <dbReference type="EMBL" id="TQV70333.1"/>
    </source>
</evidence>
<reference evidence="1 2" key="1">
    <citation type="submission" date="2019-06" db="EMBL/GenBank/DDBJ databases">
        <title>A novel species of marine bacteria.</title>
        <authorList>
            <person name="Wang Y."/>
        </authorList>
    </citation>
    <scope>NUCLEOTIDE SEQUENCE [LARGE SCALE GENOMIC DNA]</scope>
    <source>
        <strain evidence="1 2">MA1-10</strain>
    </source>
</reference>
<name>A0A545SZD6_9RHOB</name>
<protein>
    <submittedName>
        <fullName evidence="1">Uncharacterized protein</fullName>
    </submittedName>
</protein>
<dbReference type="EMBL" id="VICH01000001">
    <property type="protein sequence ID" value="TQV70333.1"/>
    <property type="molecule type" value="Genomic_DNA"/>
</dbReference>
<comment type="caution">
    <text evidence="1">The sequence shown here is derived from an EMBL/GenBank/DDBJ whole genome shotgun (WGS) entry which is preliminary data.</text>
</comment>
<proteinExistence type="predicted"/>
<dbReference type="AlphaFoldDB" id="A0A545SZD6"/>
<dbReference type="Proteomes" id="UP000315816">
    <property type="component" value="Unassembled WGS sequence"/>
</dbReference>
<dbReference type="RefSeq" id="WP_142851782.1">
    <property type="nucleotide sequence ID" value="NZ_FXWW01000002.1"/>
</dbReference>
<organism evidence="1 2">
    <name type="scientific">Aliiroseovarius halocynthiae</name>
    <dbReference type="NCBI Taxonomy" id="985055"/>
    <lineage>
        <taxon>Bacteria</taxon>
        <taxon>Pseudomonadati</taxon>
        <taxon>Pseudomonadota</taxon>
        <taxon>Alphaproteobacteria</taxon>
        <taxon>Rhodobacterales</taxon>
        <taxon>Paracoccaceae</taxon>
        <taxon>Aliiroseovarius</taxon>
    </lineage>
</organism>
<gene>
    <name evidence="1" type="ORF">FIL88_00030</name>
</gene>
<sequence>MQRDVIAPTLIGVLAVAAIAAGLMFTGGPNTARAEKRDDARHRDIRDLSRLVSCIKSHDDALPDTLKSDERCKAAPLVDQTNRQPYRYNVISENSFDLCADFELPERFQSYSRYTRPSGQWQKESECFRFTLK</sequence>
<accession>A0A545SZD6</accession>
<keyword evidence="2" id="KW-1185">Reference proteome</keyword>